<dbReference type="InterPro" id="IPR027417">
    <property type="entry name" value="P-loop_NTPase"/>
</dbReference>
<gene>
    <name evidence="3" type="ORF">EV383_1143</name>
</gene>
<evidence type="ECO:0000313" key="4">
    <source>
        <dbReference type="Proteomes" id="UP000291591"/>
    </source>
</evidence>
<dbReference type="PANTHER" id="PTHR42759">
    <property type="entry name" value="MOXR FAMILY PROTEIN"/>
    <property type="match status" value="1"/>
</dbReference>
<dbReference type="EMBL" id="SHKL01000001">
    <property type="protein sequence ID" value="RZT84305.1"/>
    <property type="molecule type" value="Genomic_DNA"/>
</dbReference>
<dbReference type="InterPro" id="IPR050764">
    <property type="entry name" value="CbbQ/NirQ/NorQ/GpvN"/>
</dbReference>
<comment type="caution">
    <text evidence="3">The sequence shown here is derived from an EMBL/GenBank/DDBJ whole genome shotgun (WGS) entry which is preliminary data.</text>
</comment>
<dbReference type="Gene3D" id="3.40.50.410">
    <property type="entry name" value="von Willebrand factor, type A domain"/>
    <property type="match status" value="1"/>
</dbReference>
<dbReference type="InterPro" id="IPR003593">
    <property type="entry name" value="AAA+_ATPase"/>
</dbReference>
<dbReference type="GO" id="GO:0016887">
    <property type="term" value="F:ATP hydrolysis activity"/>
    <property type="evidence" value="ECO:0007669"/>
    <property type="project" value="InterPro"/>
</dbReference>
<dbReference type="Pfam" id="PF07728">
    <property type="entry name" value="AAA_5"/>
    <property type="match status" value="1"/>
</dbReference>
<dbReference type="SUPFAM" id="SSF52540">
    <property type="entry name" value="P-loop containing nucleoside triphosphate hydrolases"/>
    <property type="match status" value="1"/>
</dbReference>
<dbReference type="AlphaFoldDB" id="A0A4Q7URI5"/>
<dbReference type="Pfam" id="PF05762">
    <property type="entry name" value="VWA_CoxE"/>
    <property type="match status" value="1"/>
</dbReference>
<dbReference type="Proteomes" id="UP000291591">
    <property type="component" value="Unassembled WGS sequence"/>
</dbReference>
<dbReference type="GO" id="GO:0005524">
    <property type="term" value="F:ATP binding"/>
    <property type="evidence" value="ECO:0007669"/>
    <property type="project" value="InterPro"/>
</dbReference>
<dbReference type="SMART" id="SM00382">
    <property type="entry name" value="AAA"/>
    <property type="match status" value="1"/>
</dbReference>
<reference evidence="3 4" key="1">
    <citation type="submission" date="2019-02" db="EMBL/GenBank/DDBJ databases">
        <title>Sequencing the genomes of 1000 actinobacteria strains.</title>
        <authorList>
            <person name="Klenk H.-P."/>
        </authorList>
    </citation>
    <scope>NUCLEOTIDE SEQUENCE [LARGE SCALE GENOMIC DNA]</scope>
    <source>
        <strain evidence="3 4">DSM 45779</strain>
    </source>
</reference>
<protein>
    <submittedName>
        <fullName evidence="3">MoxR-like ATPase</fullName>
    </submittedName>
</protein>
<sequence length="643" mass="67088">MLSTSQATSQDRPASGSSPNGGPVTIVGLRREREVLTVALATGRHVVLEGPPGTGKSTLLHAIAREGGQRMVFVEGNAELTPARLIGSFDPSQVLAEGYRPDAFTDGPLLMAMRGDDSGAGGLLYLEEMNRIPEETLNVLITVLTEGEITVPRLGTVSAGPGFRLIAAMNPFDAIGTARVSQAIADRMCRVVLGYQDEPAERQITGAVSGVQGRANELAVGLTRATREHRDVRMGSSVRGAIDLAHVLTGLAGLRGEEPFGRETARDATYAALSGRIRIADGVDRTPESVLDELLERLWPPDADEPTDSSEDESGKADGPPPSGAPGQEQGQNPGRDRAQSGRNERTLGRAELGARHDGFDDVSPELGELDDAAFDAAMAEDPEAAAALLADLAVATDAALRAQARRLAGRVFIRLGRVGPAKARGTRRLGPRRGGDGDLDLDRTLDTWQPAHSARPGVDDMVTRDWTAHRRAICLLVDISGSMQGLAVALAAVSAAGVVLASENSGTRLEPGVLAFGSGVRTLQRQGVGRSPESLVAELVALRGHGTTDLAAALREASVQLSAAPAQERTVVLLSDCIHTAGDDPVTALGGIDRVHVLLPQPGEPDPEAVRASSALAARGGGLCQTVSRLGDVGPALTRILG</sequence>
<keyword evidence="4" id="KW-1185">Reference proteome</keyword>
<dbReference type="InterPro" id="IPR036465">
    <property type="entry name" value="vWFA_dom_sf"/>
</dbReference>
<dbReference type="SUPFAM" id="SSF53300">
    <property type="entry name" value="vWA-like"/>
    <property type="match status" value="1"/>
</dbReference>
<dbReference type="CDD" id="cd00009">
    <property type="entry name" value="AAA"/>
    <property type="match status" value="1"/>
</dbReference>
<proteinExistence type="predicted"/>
<dbReference type="Gene3D" id="1.10.8.80">
    <property type="entry name" value="Magnesium chelatase subunit I, C-Terminal domain"/>
    <property type="match status" value="1"/>
</dbReference>
<feature type="region of interest" description="Disordered" evidence="1">
    <location>
        <begin position="296"/>
        <end position="344"/>
    </location>
</feature>
<dbReference type="PANTHER" id="PTHR42759:SF1">
    <property type="entry name" value="MAGNESIUM-CHELATASE SUBUNIT CHLD"/>
    <property type="match status" value="1"/>
</dbReference>
<evidence type="ECO:0000313" key="3">
    <source>
        <dbReference type="EMBL" id="RZT84305.1"/>
    </source>
</evidence>
<feature type="region of interest" description="Disordered" evidence="1">
    <location>
        <begin position="1"/>
        <end position="25"/>
    </location>
</feature>
<dbReference type="InterPro" id="IPR011704">
    <property type="entry name" value="ATPase_dyneun-rel_AAA"/>
</dbReference>
<evidence type="ECO:0000256" key="1">
    <source>
        <dbReference type="SAM" id="MobiDB-lite"/>
    </source>
</evidence>
<name>A0A4Q7URI5_PSEST</name>
<feature type="domain" description="AAA+ ATPase" evidence="2">
    <location>
        <begin position="42"/>
        <end position="197"/>
    </location>
</feature>
<feature type="compositionally biased region" description="Polar residues" evidence="1">
    <location>
        <begin position="1"/>
        <end position="20"/>
    </location>
</feature>
<evidence type="ECO:0000259" key="2">
    <source>
        <dbReference type="SMART" id="SM00382"/>
    </source>
</evidence>
<feature type="compositionally biased region" description="Basic and acidic residues" evidence="1">
    <location>
        <begin position="335"/>
        <end position="344"/>
    </location>
</feature>
<dbReference type="Gene3D" id="3.40.50.300">
    <property type="entry name" value="P-loop containing nucleotide triphosphate hydrolases"/>
    <property type="match status" value="1"/>
</dbReference>
<dbReference type="CDD" id="cd00198">
    <property type="entry name" value="vWFA"/>
    <property type="match status" value="1"/>
</dbReference>
<dbReference type="InterPro" id="IPR008912">
    <property type="entry name" value="Uncharacterised_CoxE"/>
</dbReference>
<feature type="compositionally biased region" description="Acidic residues" evidence="1">
    <location>
        <begin position="302"/>
        <end position="312"/>
    </location>
</feature>
<organism evidence="3 4">
    <name type="scientific">Pseudonocardia sediminis</name>
    <dbReference type="NCBI Taxonomy" id="1397368"/>
    <lineage>
        <taxon>Bacteria</taxon>
        <taxon>Bacillati</taxon>
        <taxon>Actinomycetota</taxon>
        <taxon>Actinomycetes</taxon>
        <taxon>Pseudonocardiales</taxon>
        <taxon>Pseudonocardiaceae</taxon>
        <taxon>Pseudonocardia</taxon>
    </lineage>
</organism>
<accession>A0A4Q7URI5</accession>